<protein>
    <submittedName>
        <fullName evidence="1">Uncharacterized protein</fullName>
    </submittedName>
</protein>
<name>A0ACC2RQ64_9FUNG</name>
<sequence length="108" mass="12726">MHGTEITSTPRFAIEGRGFKQENMDHVPDQNPYITIKVPRYHRMHHHLSGSLLRPLSSTHDKLKQHSAMQNSYMKKDIRSTPYPGKIRAINEPYRSLSQRWHVQLHPF</sequence>
<keyword evidence="2" id="KW-1185">Reference proteome</keyword>
<accession>A0ACC2RQ64</accession>
<evidence type="ECO:0000313" key="1">
    <source>
        <dbReference type="EMBL" id="KAJ9052167.1"/>
    </source>
</evidence>
<reference evidence="1" key="1">
    <citation type="submission" date="2022-04" db="EMBL/GenBank/DDBJ databases">
        <title>Genome of the entomopathogenic fungus Entomophthora muscae.</title>
        <authorList>
            <person name="Elya C."/>
            <person name="Lovett B.R."/>
            <person name="Lee E."/>
            <person name="Macias A.M."/>
            <person name="Hajek A.E."/>
            <person name="De Bivort B.L."/>
            <person name="Kasson M.T."/>
            <person name="De Fine Licht H.H."/>
            <person name="Stajich J.E."/>
        </authorList>
    </citation>
    <scope>NUCLEOTIDE SEQUENCE</scope>
    <source>
        <strain evidence="1">Berkeley</strain>
    </source>
</reference>
<proteinExistence type="predicted"/>
<comment type="caution">
    <text evidence="1">The sequence shown here is derived from an EMBL/GenBank/DDBJ whole genome shotgun (WGS) entry which is preliminary data.</text>
</comment>
<dbReference type="Proteomes" id="UP001165960">
    <property type="component" value="Unassembled WGS sequence"/>
</dbReference>
<organism evidence="1 2">
    <name type="scientific">Entomophthora muscae</name>
    <dbReference type="NCBI Taxonomy" id="34485"/>
    <lineage>
        <taxon>Eukaryota</taxon>
        <taxon>Fungi</taxon>
        <taxon>Fungi incertae sedis</taxon>
        <taxon>Zoopagomycota</taxon>
        <taxon>Entomophthoromycotina</taxon>
        <taxon>Entomophthoromycetes</taxon>
        <taxon>Entomophthorales</taxon>
        <taxon>Entomophthoraceae</taxon>
        <taxon>Entomophthora</taxon>
    </lineage>
</organism>
<evidence type="ECO:0000313" key="2">
    <source>
        <dbReference type="Proteomes" id="UP001165960"/>
    </source>
</evidence>
<gene>
    <name evidence="1" type="ORF">DSO57_1036902</name>
</gene>
<dbReference type="EMBL" id="QTSX02006762">
    <property type="protein sequence ID" value="KAJ9052167.1"/>
    <property type="molecule type" value="Genomic_DNA"/>
</dbReference>